<dbReference type="InterPro" id="IPR003141">
    <property type="entry name" value="Pol/His_phosphatase_N"/>
</dbReference>
<dbReference type="KEGG" id="swo:Swol_2482"/>
<reference evidence="3" key="1">
    <citation type="journal article" date="2010" name="Environ. Microbiol.">
        <title>The genome of Syntrophomonas wolfei: new insights into syntrophic metabolism and biohydrogen production.</title>
        <authorList>
            <person name="Sieber J.R."/>
            <person name="Sims D.R."/>
            <person name="Han C."/>
            <person name="Kim E."/>
            <person name="Lykidis A."/>
            <person name="Lapidus A.L."/>
            <person name="McDonnald E."/>
            <person name="Rohlin L."/>
            <person name="Culley D.E."/>
            <person name="Gunsalus R."/>
            <person name="McInerney M.J."/>
        </authorList>
    </citation>
    <scope>NUCLEOTIDE SEQUENCE [LARGE SCALE GENOMIC DNA]</scope>
    <source>
        <strain evidence="3">DSM 2245B / Goettingen</strain>
    </source>
</reference>
<proteinExistence type="predicted"/>
<dbReference type="PANTHER" id="PTHR42924:SF3">
    <property type="entry name" value="POLYMERASE_HISTIDINOL PHOSPHATASE N-TERMINAL DOMAIN-CONTAINING PROTEIN"/>
    <property type="match status" value="1"/>
</dbReference>
<accession>Q0AU33</accession>
<dbReference type="PANTHER" id="PTHR42924">
    <property type="entry name" value="EXONUCLEASE"/>
    <property type="match status" value="1"/>
</dbReference>
<evidence type="ECO:0000313" key="3">
    <source>
        <dbReference type="Proteomes" id="UP000001968"/>
    </source>
</evidence>
<evidence type="ECO:0000259" key="1">
    <source>
        <dbReference type="SMART" id="SM00481"/>
    </source>
</evidence>
<dbReference type="RefSeq" id="WP_011641853.1">
    <property type="nucleotide sequence ID" value="NC_008346.1"/>
</dbReference>
<dbReference type="SUPFAM" id="SSF89550">
    <property type="entry name" value="PHP domain-like"/>
    <property type="match status" value="1"/>
</dbReference>
<evidence type="ECO:0000313" key="2">
    <source>
        <dbReference type="EMBL" id="ABI69771.1"/>
    </source>
</evidence>
<dbReference type="SMR" id="Q0AU33"/>
<dbReference type="Proteomes" id="UP000001968">
    <property type="component" value="Chromosome"/>
</dbReference>
<feature type="domain" description="Polymerase/histidinol phosphatase N-terminal" evidence="1">
    <location>
        <begin position="3"/>
        <end position="70"/>
    </location>
</feature>
<dbReference type="InterPro" id="IPR004013">
    <property type="entry name" value="PHP_dom"/>
</dbReference>
<dbReference type="GO" id="GO:0035312">
    <property type="term" value="F:5'-3' DNA exonuclease activity"/>
    <property type="evidence" value="ECO:0007669"/>
    <property type="project" value="TreeGrafter"/>
</dbReference>
<dbReference type="InterPro" id="IPR052018">
    <property type="entry name" value="PHP_domain"/>
</dbReference>
<dbReference type="eggNOG" id="COG0613">
    <property type="taxonomic scope" value="Bacteria"/>
</dbReference>
<dbReference type="SMART" id="SM00481">
    <property type="entry name" value="POLIIIAc"/>
    <property type="match status" value="1"/>
</dbReference>
<dbReference type="HOGENOM" id="CLU_072983_1_1_9"/>
<sequence>MIIDTHIHAYPTSDDSKMTLEEIVAQARIIGLDGICITDHDSNEIMARAHEYRKQMGYPIFVGAEVFTWEGDVIVFGLERLPEERVSARYLLDLVNKANGVAISAHPFRQNNRGMGNSIREHKDLHGVEAFNGSTDHANNMKACDLAMELGIPVFGASDAHNTEALGKFATVFPNGLKDEKDLIEAIKMGKVYPVAYNHSADAKWTVIPPIG</sequence>
<dbReference type="Gene3D" id="3.20.20.140">
    <property type="entry name" value="Metal-dependent hydrolases"/>
    <property type="match status" value="1"/>
</dbReference>
<organism evidence="2 3">
    <name type="scientific">Syntrophomonas wolfei subsp. wolfei (strain DSM 2245B / Goettingen)</name>
    <dbReference type="NCBI Taxonomy" id="335541"/>
    <lineage>
        <taxon>Bacteria</taxon>
        <taxon>Bacillati</taxon>
        <taxon>Bacillota</taxon>
        <taxon>Clostridia</taxon>
        <taxon>Eubacteriales</taxon>
        <taxon>Syntrophomonadaceae</taxon>
        <taxon>Syntrophomonas</taxon>
    </lineage>
</organism>
<name>Q0AU33_SYNWW</name>
<dbReference type="CDD" id="cd07432">
    <property type="entry name" value="PHP_HisPPase"/>
    <property type="match status" value="1"/>
</dbReference>
<dbReference type="Pfam" id="PF02811">
    <property type="entry name" value="PHP"/>
    <property type="match status" value="1"/>
</dbReference>
<dbReference type="OrthoDB" id="9775360at2"/>
<dbReference type="InterPro" id="IPR016195">
    <property type="entry name" value="Pol/histidinol_Pase-like"/>
</dbReference>
<dbReference type="Pfam" id="PF13263">
    <property type="entry name" value="PHP_C"/>
    <property type="match status" value="1"/>
</dbReference>
<protein>
    <recommendedName>
        <fullName evidence="1">Polymerase/histidinol phosphatase N-terminal domain-containing protein</fullName>
    </recommendedName>
</protein>
<dbReference type="GO" id="GO:0004534">
    <property type="term" value="F:5'-3' RNA exonuclease activity"/>
    <property type="evidence" value="ECO:0007669"/>
    <property type="project" value="TreeGrafter"/>
</dbReference>
<gene>
    <name evidence="2" type="ordered locus">Swol_2482</name>
</gene>
<dbReference type="AlphaFoldDB" id="Q0AU33"/>
<keyword evidence="3" id="KW-1185">Reference proteome</keyword>
<dbReference type="EMBL" id="CP000448">
    <property type="protein sequence ID" value="ABI69771.1"/>
    <property type="molecule type" value="Genomic_DNA"/>
</dbReference>
<dbReference type="STRING" id="335541.Swol_2482"/>